<dbReference type="GO" id="GO:0009341">
    <property type="term" value="C:beta-galactosidase complex"/>
    <property type="evidence" value="ECO:0007669"/>
    <property type="project" value="InterPro"/>
</dbReference>
<sequence length="260" mass="29650">MPQRLQVWKQASRDFQVSDAQCMMDGKDALLTVRYALPAGNQYEASYRIHPSGIVEADYLFTPVSGDFQKDKAHLQVPRVGIRFHLPASMNQVAYFGRGPEENYVDRNAGVAVDAFRTTAEALYFPYVRPQENGHHTDTRWLALSQKNGKGLTIYADSVMEFSALRNSVEDFDGEEAVHRDYQWNNRNAEERKHDVNTARNIKPRHTHVNDITPRDFVEVCIDACQMGVGGYDSWGSMPEECYLIPTTKSYHMQLTIVPK</sequence>
<evidence type="ECO:0000313" key="6">
    <source>
        <dbReference type="EMBL" id="EJX09329.1"/>
    </source>
</evidence>
<evidence type="ECO:0000259" key="5">
    <source>
        <dbReference type="SMART" id="SM01038"/>
    </source>
</evidence>
<gene>
    <name evidence="6" type="ORF">EVA_02563</name>
</gene>
<dbReference type="InterPro" id="IPR004199">
    <property type="entry name" value="B-gal_small/dom_5"/>
</dbReference>
<evidence type="ECO:0000256" key="4">
    <source>
        <dbReference type="ARBA" id="ARBA00023295"/>
    </source>
</evidence>
<dbReference type="Gene3D" id="2.70.98.10">
    <property type="match status" value="1"/>
</dbReference>
<organism evidence="6">
    <name type="scientific">gut metagenome</name>
    <dbReference type="NCBI Taxonomy" id="749906"/>
    <lineage>
        <taxon>unclassified sequences</taxon>
        <taxon>metagenomes</taxon>
        <taxon>organismal metagenomes</taxon>
    </lineage>
</organism>
<dbReference type="GO" id="GO:0005990">
    <property type="term" value="P:lactose catabolic process"/>
    <property type="evidence" value="ECO:0007669"/>
    <property type="project" value="TreeGrafter"/>
</dbReference>
<dbReference type="AlphaFoldDB" id="J9GNT3"/>
<dbReference type="SMART" id="SM01038">
    <property type="entry name" value="Bgal_small_N"/>
    <property type="match status" value="1"/>
</dbReference>
<name>J9GNT3_9ZZZZ</name>
<dbReference type="PANTHER" id="PTHR46323">
    <property type="entry name" value="BETA-GALACTOSIDASE"/>
    <property type="match status" value="1"/>
</dbReference>
<protein>
    <recommendedName>
        <fullName evidence="2">beta-galactosidase</fullName>
        <ecNumber evidence="2">3.2.1.23</ecNumber>
    </recommendedName>
</protein>
<comment type="catalytic activity">
    <reaction evidence="1">
        <text>Hydrolysis of terminal non-reducing beta-D-galactose residues in beta-D-galactosides.</text>
        <dbReference type="EC" id="3.2.1.23"/>
    </reaction>
</comment>
<dbReference type="GO" id="GO:0030246">
    <property type="term" value="F:carbohydrate binding"/>
    <property type="evidence" value="ECO:0007669"/>
    <property type="project" value="InterPro"/>
</dbReference>
<evidence type="ECO:0000256" key="2">
    <source>
        <dbReference type="ARBA" id="ARBA00012756"/>
    </source>
</evidence>
<dbReference type="PANTHER" id="PTHR46323:SF2">
    <property type="entry name" value="BETA-GALACTOSIDASE"/>
    <property type="match status" value="1"/>
</dbReference>
<evidence type="ECO:0000256" key="1">
    <source>
        <dbReference type="ARBA" id="ARBA00001412"/>
    </source>
</evidence>
<dbReference type="SUPFAM" id="SSF74650">
    <property type="entry name" value="Galactose mutarotase-like"/>
    <property type="match status" value="1"/>
</dbReference>
<dbReference type="EC" id="3.2.1.23" evidence="2"/>
<reference evidence="6" key="1">
    <citation type="journal article" date="2012" name="PLoS ONE">
        <title>Gene sets for utilization of primary and secondary nutrition supplies in the distal gut of endangered iberian lynx.</title>
        <authorList>
            <person name="Alcaide M."/>
            <person name="Messina E."/>
            <person name="Richter M."/>
            <person name="Bargiela R."/>
            <person name="Peplies J."/>
            <person name="Huws S.A."/>
            <person name="Newbold C.J."/>
            <person name="Golyshin P.N."/>
            <person name="Simon M.A."/>
            <person name="Lopez G."/>
            <person name="Yakimov M.M."/>
            <person name="Ferrer M."/>
        </authorList>
    </citation>
    <scope>NUCLEOTIDE SEQUENCE</scope>
</reference>
<comment type="caution">
    <text evidence="6">The sequence shown here is derived from an EMBL/GenBank/DDBJ whole genome shotgun (WGS) entry which is preliminary data.</text>
</comment>
<dbReference type="InterPro" id="IPR011013">
    <property type="entry name" value="Gal_mutarotase_sf_dom"/>
</dbReference>
<evidence type="ECO:0000256" key="3">
    <source>
        <dbReference type="ARBA" id="ARBA00022801"/>
    </source>
</evidence>
<keyword evidence="4 6" id="KW-0326">Glycosidase</keyword>
<dbReference type="InterPro" id="IPR014718">
    <property type="entry name" value="GH-type_carb-bd"/>
</dbReference>
<dbReference type="GO" id="GO:0004565">
    <property type="term" value="F:beta-galactosidase activity"/>
    <property type="evidence" value="ECO:0007669"/>
    <property type="project" value="UniProtKB-EC"/>
</dbReference>
<keyword evidence="3 6" id="KW-0378">Hydrolase</keyword>
<proteinExistence type="predicted"/>
<dbReference type="EMBL" id="AMCI01000417">
    <property type="protein sequence ID" value="EJX09329.1"/>
    <property type="molecule type" value="Genomic_DNA"/>
</dbReference>
<dbReference type="InterPro" id="IPR050347">
    <property type="entry name" value="Bact_Beta-galactosidase"/>
</dbReference>
<accession>J9GNT3</accession>
<dbReference type="Pfam" id="PF02929">
    <property type="entry name" value="Bgal_small_N"/>
    <property type="match status" value="1"/>
</dbReference>
<feature type="domain" description="Beta galactosidase small chain/" evidence="5">
    <location>
        <begin position="2"/>
        <end position="258"/>
    </location>
</feature>